<evidence type="ECO:0000256" key="2">
    <source>
        <dbReference type="ARBA" id="ARBA00011915"/>
    </source>
</evidence>
<dbReference type="EMBL" id="JAJJMA010000028">
    <property type="protein sequence ID" value="MCL7021377.1"/>
    <property type="molecule type" value="Genomic_DNA"/>
</dbReference>
<organism evidence="6 7">
    <name type="scientific">Papaver nudicaule</name>
    <name type="common">Iceland poppy</name>
    <dbReference type="NCBI Taxonomy" id="74823"/>
    <lineage>
        <taxon>Eukaryota</taxon>
        <taxon>Viridiplantae</taxon>
        <taxon>Streptophyta</taxon>
        <taxon>Embryophyta</taxon>
        <taxon>Tracheophyta</taxon>
        <taxon>Spermatophyta</taxon>
        <taxon>Magnoliopsida</taxon>
        <taxon>Ranunculales</taxon>
        <taxon>Papaveraceae</taxon>
        <taxon>Papaveroideae</taxon>
        <taxon>Papaver</taxon>
    </lineage>
</organism>
<feature type="domain" description="Enoyl-CoA hydratase/isomerase" evidence="5">
    <location>
        <begin position="135"/>
        <end position="341"/>
    </location>
</feature>
<evidence type="ECO:0000313" key="6">
    <source>
        <dbReference type="EMBL" id="MCL7021377.1"/>
    </source>
</evidence>
<gene>
    <name evidence="6" type="ORF">MKW94_003501</name>
</gene>
<comment type="similarity">
    <text evidence="4">Belongs to the enoyl-CoA hydratase/isomerase family.</text>
</comment>
<dbReference type="InterPro" id="IPR029045">
    <property type="entry name" value="ClpP/crotonase-like_dom_sf"/>
</dbReference>
<dbReference type="PANTHER" id="PTHR43176">
    <property type="entry name" value="3-HYDROXYISOBUTYRYL-COA HYDROLASE-RELATED"/>
    <property type="match status" value="1"/>
</dbReference>
<evidence type="ECO:0000256" key="1">
    <source>
        <dbReference type="ARBA" id="ARBA00001709"/>
    </source>
</evidence>
<keyword evidence="3 4" id="KW-0378">Hydrolase</keyword>
<dbReference type="GO" id="GO:0006574">
    <property type="term" value="P:L-valine catabolic process"/>
    <property type="evidence" value="ECO:0007669"/>
    <property type="project" value="UniProtKB-UniRule"/>
</dbReference>
<dbReference type="Pfam" id="PF16113">
    <property type="entry name" value="ECH_2"/>
    <property type="match status" value="2"/>
</dbReference>
<proteinExistence type="inferred from homology"/>
<evidence type="ECO:0000313" key="7">
    <source>
        <dbReference type="Proteomes" id="UP001177140"/>
    </source>
</evidence>
<dbReference type="Proteomes" id="UP001177140">
    <property type="component" value="Unassembled WGS sequence"/>
</dbReference>
<dbReference type="PANTHER" id="PTHR43176:SF3">
    <property type="entry name" value="3-HYDROXYISOBUTYRYL-COA HYDROLASE, MITOCHONDRIAL"/>
    <property type="match status" value="1"/>
</dbReference>
<dbReference type="Gene3D" id="3.90.226.10">
    <property type="entry name" value="2-enoyl-CoA Hydratase, Chain A, domain 1"/>
    <property type="match status" value="2"/>
</dbReference>
<dbReference type="CDD" id="cd06558">
    <property type="entry name" value="crotonase-like"/>
    <property type="match status" value="1"/>
</dbReference>
<feature type="domain" description="Enoyl-CoA hydratase/isomerase" evidence="5">
    <location>
        <begin position="19"/>
        <end position="113"/>
    </location>
</feature>
<comment type="catalytic activity">
    <reaction evidence="1 4">
        <text>3-hydroxy-2-methylpropanoyl-CoA + H2O = 3-hydroxy-2-methylpropanoate + CoA + H(+)</text>
        <dbReference type="Rhea" id="RHEA:20888"/>
        <dbReference type="ChEBI" id="CHEBI:11805"/>
        <dbReference type="ChEBI" id="CHEBI:15377"/>
        <dbReference type="ChEBI" id="CHEBI:15378"/>
        <dbReference type="ChEBI" id="CHEBI:57287"/>
        <dbReference type="ChEBI" id="CHEBI:57340"/>
        <dbReference type="EC" id="3.1.2.4"/>
    </reaction>
</comment>
<evidence type="ECO:0000256" key="4">
    <source>
        <dbReference type="RuleBase" id="RU369070"/>
    </source>
</evidence>
<accession>A0AA41UVM5</accession>
<dbReference type="EC" id="3.1.2.4" evidence="2 4"/>
<comment type="pathway">
    <text evidence="4">Amino-acid degradation; L-valine degradation.</text>
</comment>
<comment type="function">
    <text evidence="4">Hydrolyzes 3-hydroxyisobutyryl-CoA (HIBYL-CoA), a saline catabolite. Has high activity toward isobutyryl-CoA. Could be an isobutyryl-CoA dehydrogenase that functions in valine catabolism.</text>
</comment>
<comment type="caution">
    <text evidence="6">The sequence shown here is derived from an EMBL/GenBank/DDBJ whole genome shotgun (WGS) entry which is preliminary data.</text>
</comment>
<evidence type="ECO:0000256" key="3">
    <source>
        <dbReference type="ARBA" id="ARBA00022801"/>
    </source>
</evidence>
<dbReference type="InterPro" id="IPR032259">
    <property type="entry name" value="HIBYL-CoA-H"/>
</dbReference>
<dbReference type="InterPro" id="IPR045004">
    <property type="entry name" value="ECH_dom"/>
</dbReference>
<dbReference type="SUPFAM" id="SSF52096">
    <property type="entry name" value="ClpP/crotonase"/>
    <property type="match status" value="1"/>
</dbReference>
<protein>
    <recommendedName>
        <fullName evidence="2 4">3-hydroxyisobutyryl-CoA hydrolase</fullName>
        <shortName evidence="4">HIB-CoA hydrolase</shortName>
        <shortName evidence="4">HIBYL-CoA-H</shortName>
        <ecNumber evidence="2 4">3.1.2.4</ecNumber>
    </recommendedName>
    <alternativeName>
        <fullName evidence="4">3-hydroxyisobutyryl-coenzyme A hydrolase</fullName>
    </alternativeName>
</protein>
<name>A0AA41UVM5_PAPNU</name>
<keyword evidence="7" id="KW-1185">Reference proteome</keyword>
<dbReference type="GO" id="GO:0003860">
    <property type="term" value="F:3-hydroxyisobutyryl-CoA hydrolase activity"/>
    <property type="evidence" value="ECO:0007669"/>
    <property type="project" value="UniProtKB-UniRule"/>
</dbReference>
<reference evidence="6" key="1">
    <citation type="submission" date="2022-03" db="EMBL/GenBank/DDBJ databases">
        <title>A functionally conserved STORR gene fusion in Papaver species that diverged 16.8 million years ago.</title>
        <authorList>
            <person name="Catania T."/>
        </authorList>
    </citation>
    <scope>NUCLEOTIDE SEQUENCE</scope>
    <source>
        <strain evidence="6">S-191538</strain>
    </source>
</reference>
<dbReference type="AlphaFoldDB" id="A0AA41UVM5"/>
<sequence length="368" mass="41579">METHVAAVDHVQVEHNLHVRTLILNRANRLNFLSSHMVCRVLEVYTACQEEPRVKLVILSTELCANGKTFCVGGDLVEYFSNKGQWRLNAKIAWNLYTLMYKIATLGKPQVTCFWMRNFPPWYISRCDRENAVMAGIVPDVGASFFLSRLPGFYGEYIGLTGARLDGTEMLACGLATHFVPSKKLSLLEEELNKVNTSDLATISAVIDEFSEKPPLKERSAYRRLDIIDRCFSRKTVEDVISALETESVKGGDAWISQAVHSMKKASPVSLKVFLNSIREGRLQGLGQCLAQEYRIRSHELLLGQDIFEAFRANFVRKDRTPKWKPSRLDLVTNEMVDSYFSKVDDDGWEDLVLPVGSTSSTSIRAKL</sequence>
<evidence type="ECO:0000259" key="5">
    <source>
        <dbReference type="Pfam" id="PF16113"/>
    </source>
</evidence>